<keyword evidence="3 6" id="KW-0812">Transmembrane</keyword>
<evidence type="ECO:0000313" key="8">
    <source>
        <dbReference type="EMBL" id="MFF0543669.1"/>
    </source>
</evidence>
<dbReference type="PANTHER" id="PTHR36115:SF4">
    <property type="entry name" value="MEMBRANE PROTEIN"/>
    <property type="match status" value="1"/>
</dbReference>
<evidence type="ECO:0000256" key="4">
    <source>
        <dbReference type="ARBA" id="ARBA00022989"/>
    </source>
</evidence>
<reference evidence="8 9" key="1">
    <citation type="submission" date="2024-10" db="EMBL/GenBank/DDBJ databases">
        <title>The Natural Products Discovery Center: Release of the First 8490 Sequenced Strains for Exploring Actinobacteria Biosynthetic Diversity.</title>
        <authorList>
            <person name="Kalkreuter E."/>
            <person name="Kautsar S.A."/>
            <person name="Yang D."/>
            <person name="Bader C.D."/>
            <person name="Teijaro C.N."/>
            <person name="Fluegel L."/>
            <person name="Davis C.M."/>
            <person name="Simpson J.R."/>
            <person name="Lauterbach L."/>
            <person name="Steele A.D."/>
            <person name="Gui C."/>
            <person name="Meng S."/>
            <person name="Li G."/>
            <person name="Viehrig K."/>
            <person name="Ye F."/>
            <person name="Su P."/>
            <person name="Kiefer A.F."/>
            <person name="Nichols A."/>
            <person name="Cepeda A.J."/>
            <person name="Yan W."/>
            <person name="Fan B."/>
            <person name="Jiang Y."/>
            <person name="Adhikari A."/>
            <person name="Zheng C.-J."/>
            <person name="Schuster L."/>
            <person name="Cowan T.M."/>
            <person name="Smanski M.J."/>
            <person name="Chevrette M.G."/>
            <person name="De Carvalho L.P.S."/>
            <person name="Shen B."/>
        </authorList>
    </citation>
    <scope>NUCLEOTIDE SEQUENCE [LARGE SCALE GENOMIC DNA]</scope>
    <source>
        <strain evidence="8 9">NPDC004045</strain>
    </source>
</reference>
<feature type="transmembrane region" description="Helical" evidence="6">
    <location>
        <begin position="47"/>
        <end position="66"/>
    </location>
</feature>
<evidence type="ECO:0000256" key="5">
    <source>
        <dbReference type="ARBA" id="ARBA00023136"/>
    </source>
</evidence>
<feature type="transmembrane region" description="Helical" evidence="6">
    <location>
        <begin position="21"/>
        <end position="41"/>
    </location>
</feature>
<dbReference type="Proteomes" id="UP001601444">
    <property type="component" value="Unassembled WGS sequence"/>
</dbReference>
<proteinExistence type="predicted"/>
<protein>
    <submittedName>
        <fullName evidence="8">RDD family protein</fullName>
    </submittedName>
</protein>
<dbReference type="InterPro" id="IPR010432">
    <property type="entry name" value="RDD"/>
</dbReference>
<evidence type="ECO:0000256" key="2">
    <source>
        <dbReference type="ARBA" id="ARBA00022475"/>
    </source>
</evidence>
<evidence type="ECO:0000313" key="9">
    <source>
        <dbReference type="Proteomes" id="UP001601444"/>
    </source>
</evidence>
<organism evidence="8 9">
    <name type="scientific">Nocardia thailandica</name>
    <dbReference type="NCBI Taxonomy" id="257275"/>
    <lineage>
        <taxon>Bacteria</taxon>
        <taxon>Bacillati</taxon>
        <taxon>Actinomycetota</taxon>
        <taxon>Actinomycetes</taxon>
        <taxon>Mycobacteriales</taxon>
        <taxon>Nocardiaceae</taxon>
        <taxon>Nocardia</taxon>
    </lineage>
</organism>
<keyword evidence="5 6" id="KW-0472">Membrane</keyword>
<keyword evidence="2" id="KW-1003">Cell membrane</keyword>
<gene>
    <name evidence="8" type="ORF">ACFYTF_12630</name>
</gene>
<keyword evidence="4 6" id="KW-1133">Transmembrane helix</keyword>
<evidence type="ECO:0000256" key="1">
    <source>
        <dbReference type="ARBA" id="ARBA00004651"/>
    </source>
</evidence>
<accession>A0ABW6PMM9</accession>
<dbReference type="Pfam" id="PF06271">
    <property type="entry name" value="RDD"/>
    <property type="match status" value="1"/>
</dbReference>
<sequence>MSYQQQTGTGAGVGVRAGARFIDWIIAWIVGGILFWVLGWVLDLPSWVAVLPGAGFGFLYFVFFEVTSGETPGKKVLGLEVRGAGGAAKPDLTESARRNAYMLLNLIPWVGGLLWLVAAIAIGVTIGSSPTRQGWHDTFAGGTQVVKD</sequence>
<comment type="subcellular location">
    <subcellularLocation>
        <location evidence="1">Cell membrane</location>
        <topology evidence="1">Multi-pass membrane protein</topology>
    </subcellularLocation>
</comment>
<evidence type="ECO:0000256" key="6">
    <source>
        <dbReference type="SAM" id="Phobius"/>
    </source>
</evidence>
<dbReference type="InterPro" id="IPR051791">
    <property type="entry name" value="Pra-immunoreactive"/>
</dbReference>
<dbReference type="EMBL" id="JBIAMX010000006">
    <property type="protein sequence ID" value="MFF0543669.1"/>
    <property type="molecule type" value="Genomic_DNA"/>
</dbReference>
<evidence type="ECO:0000256" key="3">
    <source>
        <dbReference type="ARBA" id="ARBA00022692"/>
    </source>
</evidence>
<keyword evidence="9" id="KW-1185">Reference proteome</keyword>
<dbReference type="RefSeq" id="WP_052313885.1">
    <property type="nucleotide sequence ID" value="NZ_JBIAMX010000006.1"/>
</dbReference>
<dbReference type="PANTHER" id="PTHR36115">
    <property type="entry name" value="PROLINE-RICH ANTIGEN HOMOLOG-RELATED"/>
    <property type="match status" value="1"/>
</dbReference>
<name>A0ABW6PMM9_9NOCA</name>
<evidence type="ECO:0000259" key="7">
    <source>
        <dbReference type="Pfam" id="PF06271"/>
    </source>
</evidence>
<feature type="transmembrane region" description="Helical" evidence="6">
    <location>
        <begin position="106"/>
        <end position="126"/>
    </location>
</feature>
<comment type="caution">
    <text evidence="8">The sequence shown here is derived from an EMBL/GenBank/DDBJ whole genome shotgun (WGS) entry which is preliminary data.</text>
</comment>
<feature type="domain" description="RDD" evidence="7">
    <location>
        <begin position="11"/>
        <end position="141"/>
    </location>
</feature>